<accession>A0A1F6VLF5</accession>
<sequence length="162" mass="19702">METTEKEKQIFILPFKSMYEAHEYLQISPIRFSIITSFGLLSKKHKQMLSGQNFHHYIIKSGFLTDCNKPIGEKKFEEMVEEIFQELQNKSVMIFVEDEYKEKFYKFFNKIVNTQILECWDEKEKDEIKPFVITFHNIFKPYWDTEENEMKNLLFLEKDRVN</sequence>
<protein>
    <submittedName>
        <fullName evidence="1">Uncharacterized protein</fullName>
    </submittedName>
</protein>
<comment type="caution">
    <text evidence="1">The sequence shown here is derived from an EMBL/GenBank/DDBJ whole genome shotgun (WGS) entry which is preliminary data.</text>
</comment>
<proteinExistence type="predicted"/>
<gene>
    <name evidence="1" type="ORF">A2824_02320</name>
</gene>
<dbReference type="AlphaFoldDB" id="A0A1F6VLF5"/>
<name>A0A1F6VLF5_9BACT</name>
<organism evidence="1 2">
    <name type="scientific">Candidatus Nomurabacteria bacterium RIFCSPHIGHO2_01_FULL_42_16</name>
    <dbReference type="NCBI Taxonomy" id="1801743"/>
    <lineage>
        <taxon>Bacteria</taxon>
        <taxon>Candidatus Nomuraibacteriota</taxon>
    </lineage>
</organism>
<dbReference type="EMBL" id="MFTT01000008">
    <property type="protein sequence ID" value="OGI70386.1"/>
    <property type="molecule type" value="Genomic_DNA"/>
</dbReference>
<dbReference type="STRING" id="1801743.A2824_02320"/>
<reference evidence="1 2" key="1">
    <citation type="journal article" date="2016" name="Nat. Commun.">
        <title>Thousands of microbial genomes shed light on interconnected biogeochemical processes in an aquifer system.</title>
        <authorList>
            <person name="Anantharaman K."/>
            <person name="Brown C.T."/>
            <person name="Hug L.A."/>
            <person name="Sharon I."/>
            <person name="Castelle C.J."/>
            <person name="Probst A.J."/>
            <person name="Thomas B.C."/>
            <person name="Singh A."/>
            <person name="Wilkins M.J."/>
            <person name="Karaoz U."/>
            <person name="Brodie E.L."/>
            <person name="Williams K.H."/>
            <person name="Hubbard S.S."/>
            <person name="Banfield J.F."/>
        </authorList>
    </citation>
    <scope>NUCLEOTIDE SEQUENCE [LARGE SCALE GENOMIC DNA]</scope>
</reference>
<evidence type="ECO:0000313" key="1">
    <source>
        <dbReference type="EMBL" id="OGI70386.1"/>
    </source>
</evidence>
<evidence type="ECO:0000313" key="2">
    <source>
        <dbReference type="Proteomes" id="UP000178059"/>
    </source>
</evidence>
<dbReference type="Proteomes" id="UP000178059">
    <property type="component" value="Unassembled WGS sequence"/>
</dbReference>